<sequence>MDVLGELPEGTKMSIFADDQLIVITGRNHEELVLKANMALDVIVGMVSKLGMSLVARKTVCCLFGAVCSETILEAVDNLRDPHTIDRLLLIEVDSRSIYFVNELMEKTGTWLTLQASFKIIPSSIGKLLEPERWNNYHDEIEELGKGILNLFGEEHWKQFRKMLSETPKNDDPWSWILPKECSLLPTALWLVKHIQAKNALDDLHGNETWFPLNIGASENLCIYEPAPSPSLAPEIQLKLGSELIIQLNALMAKGGRFSMDSWGNKKLHIPRRIGSFLGCLTLKVLHYKKISELDDSLQSELVKMAEHRNKGYISSRGQFCNDIIAHRNTLDLLISNGLYSNCQALLNNIFAALVTPAGPPELVCEICNVMKLVKTNSP</sequence>
<dbReference type="EMBL" id="OU015566">
    <property type="protein sequence ID" value="CAG5107850.1"/>
    <property type="molecule type" value="Genomic_DNA"/>
</dbReference>
<accession>A0ABN7SYP5</accession>
<organism evidence="1 2">
    <name type="scientific">Oikopleura dioica</name>
    <name type="common">Tunicate</name>
    <dbReference type="NCBI Taxonomy" id="34765"/>
    <lineage>
        <taxon>Eukaryota</taxon>
        <taxon>Metazoa</taxon>
        <taxon>Chordata</taxon>
        <taxon>Tunicata</taxon>
        <taxon>Appendicularia</taxon>
        <taxon>Copelata</taxon>
        <taxon>Oikopleuridae</taxon>
        <taxon>Oikopleura</taxon>
    </lineage>
</organism>
<protein>
    <submittedName>
        <fullName evidence="1">Oidioi.mRNA.OKI2018_I69.chr1.g3516.t1.cds</fullName>
    </submittedName>
</protein>
<name>A0ABN7SYP5_OIKDI</name>
<evidence type="ECO:0000313" key="2">
    <source>
        <dbReference type="Proteomes" id="UP001158576"/>
    </source>
</evidence>
<proteinExistence type="predicted"/>
<gene>
    <name evidence="1" type="ORF">OKIOD_LOCUS12281</name>
</gene>
<evidence type="ECO:0000313" key="1">
    <source>
        <dbReference type="EMBL" id="CAG5107850.1"/>
    </source>
</evidence>
<dbReference type="Proteomes" id="UP001158576">
    <property type="component" value="Chromosome 1"/>
</dbReference>
<keyword evidence="2" id="KW-1185">Reference proteome</keyword>
<reference evidence="1 2" key="1">
    <citation type="submission" date="2021-04" db="EMBL/GenBank/DDBJ databases">
        <authorList>
            <person name="Bliznina A."/>
        </authorList>
    </citation>
    <scope>NUCLEOTIDE SEQUENCE [LARGE SCALE GENOMIC DNA]</scope>
</reference>